<proteinExistence type="predicted"/>
<dbReference type="EMBL" id="GEDG01017931">
    <property type="protein sequence ID" value="JAP21229.1"/>
    <property type="molecule type" value="Transcribed_RNA"/>
</dbReference>
<dbReference type="AlphaFoldDB" id="A0A0V0HLR3"/>
<reference evidence="1" key="1">
    <citation type="submission" date="2015-12" db="EMBL/GenBank/DDBJ databases">
        <title>Gene expression during late stages of embryo sac development: a critical building block for successful pollen-pistil interactions.</title>
        <authorList>
            <person name="Liu Y."/>
            <person name="Joly V."/>
            <person name="Sabar M."/>
            <person name="Matton D.P."/>
        </authorList>
    </citation>
    <scope>NUCLEOTIDE SEQUENCE</scope>
</reference>
<name>A0A0V0HLR3_SOLCH</name>
<sequence>MRVTLPPSDKYWLFHLASFFSHLSNTTFHTSSSLFLAPKGSPRYFVGNASTWQPNVLASSRRLSTWLIGKR</sequence>
<evidence type="ECO:0000313" key="1">
    <source>
        <dbReference type="EMBL" id="JAP21229.1"/>
    </source>
</evidence>
<protein>
    <submittedName>
        <fullName evidence="1">Putative ovule protein</fullName>
    </submittedName>
</protein>
<organism evidence="1">
    <name type="scientific">Solanum chacoense</name>
    <name type="common">Chaco potato</name>
    <dbReference type="NCBI Taxonomy" id="4108"/>
    <lineage>
        <taxon>Eukaryota</taxon>
        <taxon>Viridiplantae</taxon>
        <taxon>Streptophyta</taxon>
        <taxon>Embryophyta</taxon>
        <taxon>Tracheophyta</taxon>
        <taxon>Spermatophyta</taxon>
        <taxon>Magnoliopsida</taxon>
        <taxon>eudicotyledons</taxon>
        <taxon>Gunneridae</taxon>
        <taxon>Pentapetalae</taxon>
        <taxon>asterids</taxon>
        <taxon>lamiids</taxon>
        <taxon>Solanales</taxon>
        <taxon>Solanaceae</taxon>
        <taxon>Solanoideae</taxon>
        <taxon>Solaneae</taxon>
        <taxon>Solanum</taxon>
    </lineage>
</organism>
<accession>A0A0V0HLR3</accession>